<evidence type="ECO:0000313" key="3">
    <source>
        <dbReference type="Proteomes" id="UP000656813"/>
    </source>
</evidence>
<feature type="domain" description="Aminoglycoside phosphotransferase" evidence="1">
    <location>
        <begin position="22"/>
        <end position="215"/>
    </location>
</feature>
<reference evidence="2" key="1">
    <citation type="journal article" date="2014" name="Int. J. Syst. Evol. Microbiol.">
        <title>Complete genome sequence of Corynebacterium casei LMG S-19264T (=DSM 44701T), isolated from a smear-ripened cheese.</title>
        <authorList>
            <consortium name="US DOE Joint Genome Institute (JGI-PGF)"/>
            <person name="Walter F."/>
            <person name="Albersmeier A."/>
            <person name="Kalinowski J."/>
            <person name="Ruckert C."/>
        </authorList>
    </citation>
    <scope>NUCLEOTIDE SEQUENCE</scope>
    <source>
        <strain evidence="2">CGMCC 1.12777</strain>
    </source>
</reference>
<evidence type="ECO:0000259" key="1">
    <source>
        <dbReference type="Pfam" id="PF01636"/>
    </source>
</evidence>
<dbReference type="InterPro" id="IPR002575">
    <property type="entry name" value="Aminoglycoside_PTrfase"/>
</dbReference>
<dbReference type="Proteomes" id="UP000656813">
    <property type="component" value="Unassembled WGS sequence"/>
</dbReference>
<dbReference type="Pfam" id="PF01636">
    <property type="entry name" value="APH"/>
    <property type="match status" value="1"/>
</dbReference>
<keyword evidence="3" id="KW-1185">Reference proteome</keyword>
<organism evidence="2 3">
    <name type="scientific">Pullulanibacillus pueri</name>
    <dbReference type="NCBI Taxonomy" id="1437324"/>
    <lineage>
        <taxon>Bacteria</taxon>
        <taxon>Bacillati</taxon>
        <taxon>Bacillota</taxon>
        <taxon>Bacilli</taxon>
        <taxon>Bacillales</taxon>
        <taxon>Sporolactobacillaceae</taxon>
        <taxon>Pullulanibacillus</taxon>
    </lineage>
</organism>
<gene>
    <name evidence="2" type="ORF">GCM10007096_36550</name>
</gene>
<reference evidence="2" key="2">
    <citation type="submission" date="2020-09" db="EMBL/GenBank/DDBJ databases">
        <authorList>
            <person name="Sun Q."/>
            <person name="Zhou Y."/>
        </authorList>
    </citation>
    <scope>NUCLEOTIDE SEQUENCE</scope>
    <source>
        <strain evidence="2">CGMCC 1.12777</strain>
    </source>
</reference>
<accession>A0A8J2ZZN4</accession>
<protein>
    <submittedName>
        <fullName evidence="2">Aminoglycoside phosphotransferase</fullName>
    </submittedName>
</protein>
<comment type="caution">
    <text evidence="2">The sequence shown here is derived from an EMBL/GenBank/DDBJ whole genome shotgun (WGS) entry which is preliminary data.</text>
</comment>
<dbReference type="SUPFAM" id="SSF56112">
    <property type="entry name" value="Protein kinase-like (PK-like)"/>
    <property type="match status" value="1"/>
</dbReference>
<evidence type="ECO:0000313" key="2">
    <source>
        <dbReference type="EMBL" id="GGH87165.1"/>
    </source>
</evidence>
<dbReference type="RefSeq" id="WP_188498823.1">
    <property type="nucleotide sequence ID" value="NZ_BMFV01000037.1"/>
</dbReference>
<sequence>MIQEIINELISKQVIYSPIKDVQPLLGGTTSELYRVQMLDGEDYAIKVNEPQVLHYESDFLKYYGGIDLLPKLRYVDPHNKFIVYTYISGSTDYLKGNKTEMLNALVTNLINNYRPVQSEKGWGWVEALTPSWSDFLLECYSEGTEILRPWLAEKDRQFVRDIIKRRQPTTQEPYFLHGDCGVHNFIFQHRQLSGVIDPTPVFGEPLYDLIYAFCSSPDDLTLETLRSAAAGLTIGKVSDDDLIRGGFVGLYLRMATCIQHHPHDLQDYLKAWARWKHDFVSL</sequence>
<dbReference type="Gene3D" id="3.90.1200.10">
    <property type="match status" value="1"/>
</dbReference>
<proteinExistence type="predicted"/>
<name>A0A8J2ZZN4_9BACL</name>
<dbReference type="AlphaFoldDB" id="A0A8J2ZZN4"/>
<dbReference type="InterPro" id="IPR011009">
    <property type="entry name" value="Kinase-like_dom_sf"/>
</dbReference>
<dbReference type="EMBL" id="BMFV01000037">
    <property type="protein sequence ID" value="GGH87165.1"/>
    <property type="molecule type" value="Genomic_DNA"/>
</dbReference>